<dbReference type="OrthoDB" id="9789310at2"/>
<dbReference type="EMBL" id="FYEH01000010">
    <property type="protein sequence ID" value="SNB73155.1"/>
    <property type="molecule type" value="Genomic_DNA"/>
</dbReference>
<dbReference type="SUPFAM" id="SSF48008">
    <property type="entry name" value="GntR ligand-binding domain-like"/>
    <property type="match status" value="1"/>
</dbReference>
<dbReference type="SMART" id="SM00895">
    <property type="entry name" value="FCD"/>
    <property type="match status" value="1"/>
</dbReference>
<dbReference type="InterPro" id="IPR000524">
    <property type="entry name" value="Tscrpt_reg_HTH_GntR"/>
</dbReference>
<evidence type="ECO:0000313" key="6">
    <source>
        <dbReference type="Proteomes" id="UP000197065"/>
    </source>
</evidence>
<feature type="domain" description="HTH gntR-type" evidence="4">
    <location>
        <begin position="11"/>
        <end position="78"/>
    </location>
</feature>
<dbReference type="Pfam" id="PF07729">
    <property type="entry name" value="FCD"/>
    <property type="match status" value="1"/>
</dbReference>
<sequence>MQYEGTGDLTQAIPEALASRLEDDIIFGRLEPRARLTEEEVAAHYGVSRSPVREALRLLERDGLVNRAARRGIWVAPLSLKDFDEIYSCRIPLEGLAAGAAAGNDGPEKAQLLSLLPELERAFNDNDAQAFFQGDVKGSRLIYSLAANQTLTRLINSLGKQALRYRYFAYVREPRILAITAPGTQVIWRHIVQGDVARSKALTEELIHHIWQIMRDVIAERYGEA</sequence>
<dbReference type="PANTHER" id="PTHR43537">
    <property type="entry name" value="TRANSCRIPTIONAL REGULATOR, GNTR FAMILY"/>
    <property type="match status" value="1"/>
</dbReference>
<dbReference type="Gene3D" id="1.20.120.530">
    <property type="entry name" value="GntR ligand-binding domain-like"/>
    <property type="match status" value="1"/>
</dbReference>
<dbReference type="InterPro" id="IPR011711">
    <property type="entry name" value="GntR_C"/>
</dbReference>
<keyword evidence="2 5" id="KW-0238">DNA-binding</keyword>
<dbReference type="PANTHER" id="PTHR43537:SF5">
    <property type="entry name" value="UXU OPERON TRANSCRIPTIONAL REGULATOR"/>
    <property type="match status" value="1"/>
</dbReference>
<evidence type="ECO:0000256" key="2">
    <source>
        <dbReference type="ARBA" id="ARBA00023125"/>
    </source>
</evidence>
<dbReference type="Pfam" id="PF00392">
    <property type="entry name" value="GntR"/>
    <property type="match status" value="1"/>
</dbReference>
<dbReference type="RefSeq" id="WP_088562151.1">
    <property type="nucleotide sequence ID" value="NZ_FYEH01000010.1"/>
</dbReference>
<reference evidence="5 6" key="1">
    <citation type="submission" date="2017-06" db="EMBL/GenBank/DDBJ databases">
        <authorList>
            <person name="Kim H.J."/>
            <person name="Triplett B.A."/>
        </authorList>
    </citation>
    <scope>NUCLEOTIDE SEQUENCE [LARGE SCALE GENOMIC DNA]</scope>
    <source>
        <strain evidence="5 6">B29T1</strain>
    </source>
</reference>
<accession>A0A212RL71</accession>
<keyword evidence="6" id="KW-1185">Reference proteome</keyword>
<dbReference type="GO" id="GO:0003677">
    <property type="term" value="F:DNA binding"/>
    <property type="evidence" value="ECO:0007669"/>
    <property type="project" value="UniProtKB-KW"/>
</dbReference>
<evidence type="ECO:0000256" key="3">
    <source>
        <dbReference type="ARBA" id="ARBA00023163"/>
    </source>
</evidence>
<dbReference type="InterPro" id="IPR008920">
    <property type="entry name" value="TF_FadR/GntR_C"/>
</dbReference>
<keyword evidence="3" id="KW-0804">Transcription</keyword>
<dbReference type="CDD" id="cd07377">
    <property type="entry name" value="WHTH_GntR"/>
    <property type="match status" value="1"/>
</dbReference>
<dbReference type="SUPFAM" id="SSF46785">
    <property type="entry name" value="Winged helix' DNA-binding domain"/>
    <property type="match status" value="1"/>
</dbReference>
<dbReference type="InterPro" id="IPR036388">
    <property type="entry name" value="WH-like_DNA-bd_sf"/>
</dbReference>
<dbReference type="InterPro" id="IPR036390">
    <property type="entry name" value="WH_DNA-bd_sf"/>
</dbReference>
<dbReference type="Gene3D" id="1.10.10.10">
    <property type="entry name" value="Winged helix-like DNA-binding domain superfamily/Winged helix DNA-binding domain"/>
    <property type="match status" value="1"/>
</dbReference>
<dbReference type="AlphaFoldDB" id="A0A212RL71"/>
<evidence type="ECO:0000259" key="4">
    <source>
        <dbReference type="PROSITE" id="PS50949"/>
    </source>
</evidence>
<proteinExistence type="predicted"/>
<protein>
    <submittedName>
        <fullName evidence="5">DNA-binding transcriptional regulator, GntR family</fullName>
    </submittedName>
</protein>
<dbReference type="Proteomes" id="UP000197065">
    <property type="component" value="Unassembled WGS sequence"/>
</dbReference>
<dbReference type="SMART" id="SM00345">
    <property type="entry name" value="HTH_GNTR"/>
    <property type="match status" value="1"/>
</dbReference>
<organism evidence="5 6">
    <name type="scientific">Arboricoccus pini</name>
    <dbReference type="NCBI Taxonomy" id="1963835"/>
    <lineage>
        <taxon>Bacteria</taxon>
        <taxon>Pseudomonadati</taxon>
        <taxon>Pseudomonadota</taxon>
        <taxon>Alphaproteobacteria</taxon>
        <taxon>Geminicoccales</taxon>
        <taxon>Geminicoccaceae</taxon>
        <taxon>Arboricoccus</taxon>
    </lineage>
</organism>
<evidence type="ECO:0000256" key="1">
    <source>
        <dbReference type="ARBA" id="ARBA00023015"/>
    </source>
</evidence>
<name>A0A212RL71_9PROT</name>
<dbReference type="PROSITE" id="PS50949">
    <property type="entry name" value="HTH_GNTR"/>
    <property type="match status" value="1"/>
</dbReference>
<gene>
    <name evidence="5" type="ORF">SAMN07250955_11070</name>
</gene>
<evidence type="ECO:0000313" key="5">
    <source>
        <dbReference type="EMBL" id="SNB73155.1"/>
    </source>
</evidence>
<dbReference type="GO" id="GO:0003700">
    <property type="term" value="F:DNA-binding transcription factor activity"/>
    <property type="evidence" value="ECO:0007669"/>
    <property type="project" value="InterPro"/>
</dbReference>
<keyword evidence="1" id="KW-0805">Transcription regulation</keyword>
<dbReference type="PRINTS" id="PR00035">
    <property type="entry name" value="HTHGNTR"/>
</dbReference>